<dbReference type="InterPro" id="IPR008271">
    <property type="entry name" value="Ser/Thr_kinase_AS"/>
</dbReference>
<name>A0A481Z9M3_9VIRU</name>
<dbReference type="GO" id="GO:0005524">
    <property type="term" value="F:ATP binding"/>
    <property type="evidence" value="ECO:0007669"/>
    <property type="project" value="UniProtKB-KW"/>
</dbReference>
<evidence type="ECO:0000259" key="6">
    <source>
        <dbReference type="PROSITE" id="PS50011"/>
    </source>
</evidence>
<dbReference type="SMART" id="SM00220">
    <property type="entry name" value="S_TKc"/>
    <property type="match status" value="1"/>
</dbReference>
<reference evidence="7" key="1">
    <citation type="journal article" date="2019" name="MBio">
        <title>Virus Genomes from Deep Sea Sediments Expand the Ocean Megavirome and Support Independent Origins of Viral Gigantism.</title>
        <authorList>
            <person name="Backstrom D."/>
            <person name="Yutin N."/>
            <person name="Jorgensen S.L."/>
            <person name="Dharamshi J."/>
            <person name="Homa F."/>
            <person name="Zaremba-Niedwiedzka K."/>
            <person name="Spang A."/>
            <person name="Wolf Y.I."/>
            <person name="Koonin E.V."/>
            <person name="Ettema T.J."/>
        </authorList>
    </citation>
    <scope>NUCLEOTIDE SEQUENCE</scope>
</reference>
<organism evidence="7">
    <name type="scientific">Pithovirus LCPAC304</name>
    <dbReference type="NCBI Taxonomy" id="2506594"/>
    <lineage>
        <taxon>Viruses</taxon>
        <taxon>Pithoviruses</taxon>
    </lineage>
</organism>
<dbReference type="Gene3D" id="1.10.510.10">
    <property type="entry name" value="Transferase(Phosphotransferase) domain 1"/>
    <property type="match status" value="1"/>
</dbReference>
<protein>
    <submittedName>
        <fullName evidence="7">Putative serine/threonine protein kinase</fullName>
    </submittedName>
</protein>
<dbReference type="InterPro" id="IPR050339">
    <property type="entry name" value="CC_SR_Kinase"/>
</dbReference>
<evidence type="ECO:0000256" key="1">
    <source>
        <dbReference type="ARBA" id="ARBA00022679"/>
    </source>
</evidence>
<dbReference type="InterPro" id="IPR000719">
    <property type="entry name" value="Prot_kinase_dom"/>
</dbReference>
<evidence type="ECO:0000256" key="2">
    <source>
        <dbReference type="ARBA" id="ARBA00022741"/>
    </source>
</evidence>
<dbReference type="PANTHER" id="PTHR11042">
    <property type="entry name" value="EUKARYOTIC TRANSLATION INITIATION FACTOR 2-ALPHA KINASE EIF2-ALPHA KINASE -RELATED"/>
    <property type="match status" value="1"/>
</dbReference>
<dbReference type="InterPro" id="IPR011009">
    <property type="entry name" value="Kinase-like_dom_sf"/>
</dbReference>
<evidence type="ECO:0000256" key="4">
    <source>
        <dbReference type="ARBA" id="ARBA00022840"/>
    </source>
</evidence>
<dbReference type="PANTHER" id="PTHR11042:SF136">
    <property type="entry name" value="EIF-2-ALPHA KINASE GCN2"/>
    <property type="match status" value="1"/>
</dbReference>
<dbReference type="EMBL" id="MK500568">
    <property type="protein sequence ID" value="QBK92175.1"/>
    <property type="molecule type" value="Genomic_DNA"/>
</dbReference>
<sequence>MFLGKGTYGSVRVHGGLAVKKFHDMRHLIQEYLAGSYLDDARNIVRIHEVDLLKLKLSMELYQMNLRHWMEDNGDREKFNDRYFILHEILVGLCEIHGRGLVHGDVKPGNILLNDKPLKVAIADLGFVSLRRYAKVRYTAKVYRDSVVRQSPVHDMWSLGVLMLELFGRIKVRVVCNYDELIELTYQKVKSKTIRNIILSLIDEVPENRPEARDVLYSLFKESVFIQTKEVPRIRAITHCSNAFAYMRNHATEYRLAMIERCIEALKVYIQTHDVPIDDCIPYGIAMMLISSSLYRITKFTLSKALLYIDQSREDFLFYLCNLLANDDVITILLRK</sequence>
<evidence type="ECO:0000256" key="5">
    <source>
        <dbReference type="ARBA" id="ARBA00037982"/>
    </source>
</evidence>
<gene>
    <name evidence="7" type="ORF">LCPAC304_05220</name>
</gene>
<dbReference type="GO" id="GO:0004674">
    <property type="term" value="F:protein serine/threonine kinase activity"/>
    <property type="evidence" value="ECO:0007669"/>
    <property type="project" value="UniProtKB-KW"/>
</dbReference>
<proteinExistence type="inferred from homology"/>
<keyword evidence="4" id="KW-0067">ATP-binding</keyword>
<dbReference type="CDD" id="cd00180">
    <property type="entry name" value="PKc"/>
    <property type="match status" value="1"/>
</dbReference>
<dbReference type="PROSITE" id="PS50011">
    <property type="entry name" value="PROTEIN_KINASE_DOM"/>
    <property type="match status" value="1"/>
</dbReference>
<accession>A0A481Z9M3</accession>
<keyword evidence="1" id="KW-0808">Transferase</keyword>
<evidence type="ECO:0000313" key="7">
    <source>
        <dbReference type="EMBL" id="QBK92175.1"/>
    </source>
</evidence>
<keyword evidence="2" id="KW-0547">Nucleotide-binding</keyword>
<evidence type="ECO:0000256" key="3">
    <source>
        <dbReference type="ARBA" id="ARBA00022777"/>
    </source>
</evidence>
<keyword evidence="3 7" id="KW-0418">Kinase</keyword>
<keyword evidence="7" id="KW-0723">Serine/threonine-protein kinase</keyword>
<dbReference type="SUPFAM" id="SSF56112">
    <property type="entry name" value="Protein kinase-like (PK-like)"/>
    <property type="match status" value="1"/>
</dbReference>
<feature type="domain" description="Protein kinase" evidence="6">
    <location>
        <begin position="1"/>
        <end position="226"/>
    </location>
</feature>
<dbReference type="Pfam" id="PF00069">
    <property type="entry name" value="Pkinase"/>
    <property type="match status" value="1"/>
</dbReference>
<comment type="similarity">
    <text evidence="5">Belongs to the protein kinase superfamily. Ser/Thr protein kinase family. GCN2 subfamily.</text>
</comment>
<dbReference type="PROSITE" id="PS00108">
    <property type="entry name" value="PROTEIN_KINASE_ST"/>
    <property type="match status" value="1"/>
</dbReference>